<dbReference type="OrthoDB" id="5870787at2759"/>
<organism evidence="2 3">
    <name type="scientific">Strongylus vulgaris</name>
    <name type="common">Blood worm</name>
    <dbReference type="NCBI Taxonomy" id="40348"/>
    <lineage>
        <taxon>Eukaryota</taxon>
        <taxon>Metazoa</taxon>
        <taxon>Ecdysozoa</taxon>
        <taxon>Nematoda</taxon>
        <taxon>Chromadorea</taxon>
        <taxon>Rhabditida</taxon>
        <taxon>Rhabditina</taxon>
        <taxon>Rhabditomorpha</taxon>
        <taxon>Strongyloidea</taxon>
        <taxon>Strongylidae</taxon>
        <taxon>Strongylus</taxon>
    </lineage>
</organism>
<reference evidence="2 3" key="1">
    <citation type="submission" date="2018-11" db="EMBL/GenBank/DDBJ databases">
        <authorList>
            <consortium name="Pathogen Informatics"/>
        </authorList>
    </citation>
    <scope>NUCLEOTIDE SEQUENCE [LARGE SCALE GENOMIC DNA]</scope>
</reference>
<name>A0A3P7JF30_STRVU</name>
<gene>
    <name evidence="2" type="ORF">SVUK_LOCUS9685</name>
</gene>
<dbReference type="PANTHER" id="PTHR34150">
    <property type="entry name" value="PROTEIN CBG08832-RELATED"/>
    <property type="match status" value="1"/>
</dbReference>
<protein>
    <recommendedName>
        <fullName evidence="4">ShKT domain-containing protein</fullName>
    </recommendedName>
</protein>
<dbReference type="SMART" id="SM00289">
    <property type="entry name" value="WR1"/>
    <property type="match status" value="3"/>
</dbReference>
<proteinExistence type="predicted"/>
<evidence type="ECO:0000256" key="1">
    <source>
        <dbReference type="SAM" id="MobiDB-lite"/>
    </source>
</evidence>
<evidence type="ECO:0000313" key="3">
    <source>
        <dbReference type="Proteomes" id="UP000270094"/>
    </source>
</evidence>
<dbReference type="Proteomes" id="UP000270094">
    <property type="component" value="Unassembled WGS sequence"/>
</dbReference>
<sequence>MSRISTFFFLYTVITHSYSRYFDVCPSRKISIGACLAGLCPLGSECINNYCCKARIVTTTPGIEDIDYYGKCRDGQDAIGECVSKLCPSGYICEEDLCCDTVKAKTFVPFTSMPSTSSTSSVFSSTPEEPIEIVEIIDITAEPNVNVYNTTPQVDKGIEDKEEQTSKWIETTTTDMTEIESIRRSFKVIKSKESNEIEVGDIITTTAESTNYETTEWQTKDVSSTPSTTQETTVTTMETMTNPEWQTTESSVVELTTEQVQICPIGDSIGECISDQCPEGHTCFQNVCCIITPQINCTDTLKGCLPHLCDKRGYKEFTTLNCAKTCARCHVSEVQRSSSDVEIVVPIAKSGLQKVFVKVYCTLPAKS</sequence>
<dbReference type="AlphaFoldDB" id="A0A3P7JF30"/>
<evidence type="ECO:0000313" key="2">
    <source>
        <dbReference type="EMBL" id="VDM74687.1"/>
    </source>
</evidence>
<feature type="region of interest" description="Disordered" evidence="1">
    <location>
        <begin position="214"/>
        <end position="235"/>
    </location>
</feature>
<keyword evidence="3" id="KW-1185">Reference proteome</keyword>
<accession>A0A3P7JF30</accession>
<dbReference type="PANTHER" id="PTHR34150:SF4">
    <property type="entry name" value="CHITIN BINDING DOMAIN (CHTBD2) CONTAINING"/>
    <property type="match status" value="1"/>
</dbReference>
<dbReference type="InterPro" id="IPR006150">
    <property type="entry name" value="Cys_repeat_1"/>
</dbReference>
<evidence type="ECO:0008006" key="4">
    <source>
        <dbReference type="Google" id="ProtNLM"/>
    </source>
</evidence>
<dbReference type="EMBL" id="UYYB01094583">
    <property type="protein sequence ID" value="VDM74687.1"/>
    <property type="molecule type" value="Genomic_DNA"/>
</dbReference>